<sequence>MANARTKQQFLYWKKHAQLLGRDVTEVAPVVAKLPPDAVALPHPAAVRQTIEPGPVKSMATSVTKMNLEVMGPGDLRSVISHHSRVSTVVSPQGEDLTCPPAPSHLSGHKYFPCPYCGIICPERDLCRDDWSMKT</sequence>
<dbReference type="AlphaFoldDB" id="A0A1Y2DLJ3"/>
<protein>
    <submittedName>
        <fullName evidence="1">Uncharacterized protein</fullName>
    </submittedName>
</protein>
<evidence type="ECO:0000313" key="1">
    <source>
        <dbReference type="EMBL" id="ORY60117.1"/>
    </source>
</evidence>
<dbReference type="InParanoid" id="A0A1Y2DLJ3"/>
<organism evidence="1 2">
    <name type="scientific">Pseudomassariella vexata</name>
    <dbReference type="NCBI Taxonomy" id="1141098"/>
    <lineage>
        <taxon>Eukaryota</taxon>
        <taxon>Fungi</taxon>
        <taxon>Dikarya</taxon>
        <taxon>Ascomycota</taxon>
        <taxon>Pezizomycotina</taxon>
        <taxon>Sordariomycetes</taxon>
        <taxon>Xylariomycetidae</taxon>
        <taxon>Amphisphaeriales</taxon>
        <taxon>Pseudomassariaceae</taxon>
        <taxon>Pseudomassariella</taxon>
    </lineage>
</organism>
<gene>
    <name evidence="1" type="ORF">BCR38DRAFT_412317</name>
</gene>
<accession>A0A1Y2DLJ3</accession>
<name>A0A1Y2DLJ3_9PEZI</name>
<keyword evidence="2" id="KW-1185">Reference proteome</keyword>
<dbReference type="Proteomes" id="UP000193689">
    <property type="component" value="Unassembled WGS sequence"/>
</dbReference>
<dbReference type="EMBL" id="MCFJ01000012">
    <property type="protein sequence ID" value="ORY60117.1"/>
    <property type="molecule type" value="Genomic_DNA"/>
</dbReference>
<dbReference type="GeneID" id="63774889"/>
<dbReference type="STRING" id="1141098.A0A1Y2DLJ3"/>
<evidence type="ECO:0000313" key="2">
    <source>
        <dbReference type="Proteomes" id="UP000193689"/>
    </source>
</evidence>
<comment type="caution">
    <text evidence="1">The sequence shown here is derived from an EMBL/GenBank/DDBJ whole genome shotgun (WGS) entry which is preliminary data.</text>
</comment>
<proteinExistence type="predicted"/>
<reference evidence="1 2" key="1">
    <citation type="submission" date="2016-07" db="EMBL/GenBank/DDBJ databases">
        <title>Pervasive Adenine N6-methylation of Active Genes in Fungi.</title>
        <authorList>
            <consortium name="DOE Joint Genome Institute"/>
            <person name="Mondo S.J."/>
            <person name="Dannebaum R.O."/>
            <person name="Kuo R.C."/>
            <person name="Labutti K."/>
            <person name="Haridas S."/>
            <person name="Kuo A."/>
            <person name="Salamov A."/>
            <person name="Ahrendt S.R."/>
            <person name="Lipzen A."/>
            <person name="Sullivan W."/>
            <person name="Andreopoulos W.B."/>
            <person name="Clum A."/>
            <person name="Lindquist E."/>
            <person name="Daum C."/>
            <person name="Ramamoorthy G.K."/>
            <person name="Gryganskyi A."/>
            <person name="Culley D."/>
            <person name="Magnuson J.K."/>
            <person name="James T.Y."/>
            <person name="O'Malley M.A."/>
            <person name="Stajich J.E."/>
            <person name="Spatafora J.W."/>
            <person name="Visel A."/>
            <person name="Grigoriev I.V."/>
        </authorList>
    </citation>
    <scope>NUCLEOTIDE SEQUENCE [LARGE SCALE GENOMIC DNA]</scope>
    <source>
        <strain evidence="1 2">CBS 129021</strain>
    </source>
</reference>
<dbReference type="OrthoDB" id="20872at2759"/>
<dbReference type="RefSeq" id="XP_040712551.1">
    <property type="nucleotide sequence ID" value="XM_040858677.1"/>
</dbReference>